<organism evidence="3 4">
    <name type="scientific">Candidatus Hakubella thermalkaliphila</name>
    <dbReference type="NCBI Taxonomy" id="2754717"/>
    <lineage>
        <taxon>Bacteria</taxon>
        <taxon>Bacillati</taxon>
        <taxon>Actinomycetota</taxon>
        <taxon>Actinomycetota incertae sedis</taxon>
        <taxon>Candidatus Hakubellales</taxon>
        <taxon>Candidatus Hakubellaceae</taxon>
        <taxon>Candidatus Hakubella</taxon>
    </lineage>
</organism>
<evidence type="ECO:0000259" key="2">
    <source>
        <dbReference type="Pfam" id="PF00437"/>
    </source>
</evidence>
<keyword evidence="4" id="KW-1185">Reference proteome</keyword>
<dbReference type="InterPro" id="IPR001482">
    <property type="entry name" value="T2SS/T4SS_dom"/>
</dbReference>
<protein>
    <submittedName>
        <fullName evidence="3">Pilus assembly protein CpaF</fullName>
    </submittedName>
</protein>
<proteinExistence type="inferred from homology"/>
<dbReference type="EMBL" id="BLRY01000006">
    <property type="protein sequence ID" value="GFP26810.1"/>
    <property type="molecule type" value="Genomic_DNA"/>
</dbReference>
<gene>
    <name evidence="3" type="ORF">HKBW3S33_00224</name>
</gene>
<sequence>MSLMERTIVRGSLSESQKKQLQKRVQELLLGDVEFIDNVFYEREVLRDRIKGLLKRIVREDCLGLEEDVDDDLVTEILQELFGLGIIEKYLQDREVTDILIQDTEMAIIKDGRTIDLGRVFEDIEEVRKIIDRIKAFRGKTIDSVTPFLDVDLYDGSRCHIIIPPIADKIYISIRVFNCPEFTIEDLVERGTITAFQVDFLRWAVVEEKMNILVAGAMGSGKTVFINTLARLIGKNEKINIIQDVPEITLKNHKWVRILTTRAKSREVDNRVTQEELLIQSLRMRADRIILGEVRDPLASYQLLQVLNTGHKGSFSTIHADSARDAIYRLESLATEYRPNLNQLSIRNLISRVINLVIYLGMETDEDNNVVRRKVMEMIRVKNKLNGGDFLFEELEMV</sequence>
<dbReference type="PANTHER" id="PTHR30486">
    <property type="entry name" value="TWITCHING MOTILITY PROTEIN PILT"/>
    <property type="match status" value="1"/>
</dbReference>
<dbReference type="PANTHER" id="PTHR30486:SF6">
    <property type="entry name" value="TYPE IV PILUS RETRACTATION ATPASE PILT"/>
    <property type="match status" value="1"/>
</dbReference>
<dbReference type="RefSeq" id="WP_176232987.1">
    <property type="nucleotide sequence ID" value="NZ_BLRY01000006.1"/>
</dbReference>
<dbReference type="Pfam" id="PF00437">
    <property type="entry name" value="T2SSE"/>
    <property type="match status" value="1"/>
</dbReference>
<feature type="domain" description="Bacterial type II secretion system protein E" evidence="2">
    <location>
        <begin position="121"/>
        <end position="351"/>
    </location>
</feature>
<evidence type="ECO:0000313" key="3">
    <source>
        <dbReference type="EMBL" id="GFP26810.1"/>
    </source>
</evidence>
<dbReference type="AlphaFoldDB" id="A0A6V8QH02"/>
<dbReference type="Proteomes" id="UP000591948">
    <property type="component" value="Unassembled WGS sequence"/>
</dbReference>
<comment type="caution">
    <text evidence="3">The sequence shown here is derived from an EMBL/GenBank/DDBJ whole genome shotgun (WGS) entry which is preliminary data.</text>
</comment>
<name>A0A6V8QH02_9ACTN</name>
<dbReference type="SUPFAM" id="SSF52540">
    <property type="entry name" value="P-loop containing nucleoside triphosphate hydrolases"/>
    <property type="match status" value="1"/>
</dbReference>
<dbReference type="InterPro" id="IPR050921">
    <property type="entry name" value="T4SS_GSP_E_ATPase"/>
</dbReference>
<evidence type="ECO:0000256" key="1">
    <source>
        <dbReference type="ARBA" id="ARBA00006611"/>
    </source>
</evidence>
<dbReference type="Gene3D" id="3.30.450.380">
    <property type="match status" value="1"/>
</dbReference>
<evidence type="ECO:0000313" key="4">
    <source>
        <dbReference type="Proteomes" id="UP000591948"/>
    </source>
</evidence>
<accession>A0A6V8QH02</accession>
<reference evidence="3 4" key="1">
    <citation type="journal article" date="2020" name="Front. Microbiol.">
        <title>Single-cell genomics of novel Actinobacteria with the Wood-Ljungdahl pathway discovered in a serpentinizing system.</title>
        <authorList>
            <person name="Merino N."/>
            <person name="Kawai M."/>
            <person name="Boyd E.S."/>
            <person name="Colman D.R."/>
            <person name="McGlynn S.E."/>
            <person name="Nealson K.H."/>
            <person name="Kurokawa K."/>
            <person name="Hongoh Y."/>
        </authorList>
    </citation>
    <scope>NUCLEOTIDE SEQUENCE [LARGE SCALE GENOMIC DNA]</scope>
    <source>
        <strain evidence="3 4">S33</strain>
    </source>
</reference>
<comment type="similarity">
    <text evidence="1">Belongs to the GSP E family.</text>
</comment>
<dbReference type="Gene3D" id="3.40.50.300">
    <property type="entry name" value="P-loop containing nucleotide triphosphate hydrolases"/>
    <property type="match status" value="1"/>
</dbReference>
<dbReference type="CDD" id="cd01130">
    <property type="entry name" value="VirB11-like_ATPase"/>
    <property type="match status" value="1"/>
</dbReference>
<dbReference type="InterPro" id="IPR027417">
    <property type="entry name" value="P-loop_NTPase"/>
</dbReference>
<dbReference type="GO" id="GO:0016887">
    <property type="term" value="F:ATP hydrolysis activity"/>
    <property type="evidence" value="ECO:0007669"/>
    <property type="project" value="InterPro"/>
</dbReference>